<dbReference type="EMBL" id="KZ665077">
    <property type="protein sequence ID" value="PPS01682.1"/>
    <property type="molecule type" value="Genomic_DNA"/>
</dbReference>
<gene>
    <name evidence="1" type="ORF">GOBAR_AA18979</name>
</gene>
<dbReference type="Proteomes" id="UP000239757">
    <property type="component" value="Unassembled WGS sequence"/>
</dbReference>
<proteinExistence type="predicted"/>
<reference evidence="1 2" key="1">
    <citation type="submission" date="2015-01" db="EMBL/GenBank/DDBJ databases">
        <title>Genome of allotetraploid Gossypium barbadense reveals genomic plasticity and fiber elongation in cotton evolution.</title>
        <authorList>
            <person name="Chen X."/>
            <person name="Liu X."/>
            <person name="Zhao B."/>
            <person name="Zheng H."/>
            <person name="Hu Y."/>
            <person name="Lu G."/>
            <person name="Yang C."/>
            <person name="Chen J."/>
            <person name="Shan C."/>
            <person name="Zhang L."/>
            <person name="Zhou Y."/>
            <person name="Wang L."/>
            <person name="Guo W."/>
            <person name="Bai Y."/>
            <person name="Ruan J."/>
            <person name="Shangguan X."/>
            <person name="Mao Y."/>
            <person name="Jiang J."/>
            <person name="Zhu Y."/>
            <person name="Lei J."/>
            <person name="Kang H."/>
            <person name="Chen S."/>
            <person name="He X."/>
            <person name="Wang R."/>
            <person name="Wang Y."/>
            <person name="Chen J."/>
            <person name="Wang L."/>
            <person name="Yu S."/>
            <person name="Wang B."/>
            <person name="Wei J."/>
            <person name="Song S."/>
            <person name="Lu X."/>
            <person name="Gao Z."/>
            <person name="Gu W."/>
            <person name="Deng X."/>
            <person name="Ma D."/>
            <person name="Wang S."/>
            <person name="Liang W."/>
            <person name="Fang L."/>
            <person name="Cai C."/>
            <person name="Zhu X."/>
            <person name="Zhou B."/>
            <person name="Zhang Y."/>
            <person name="Chen Z."/>
            <person name="Xu S."/>
            <person name="Zhu R."/>
            <person name="Wang S."/>
            <person name="Zhang T."/>
            <person name="Zhao G."/>
        </authorList>
    </citation>
    <scope>NUCLEOTIDE SEQUENCE [LARGE SCALE GENOMIC DNA]</scope>
    <source>
        <strain evidence="2">cv. Xinhai21</strain>
        <tissue evidence="1">Leaf</tissue>
    </source>
</reference>
<sequence>MANPITQMIGTKITNVSINSYEALKRQKYVLDIVLPEPFPLLGAAFGAIAFEPELENPKNLSVLEKMMTRTLASQRMANSFDEFNQRSLHHC</sequence>
<dbReference type="AlphaFoldDB" id="A0A2P5XEF1"/>
<organism evidence="1 2">
    <name type="scientific">Gossypium barbadense</name>
    <name type="common">Sea Island cotton</name>
    <name type="synonym">Hibiscus barbadensis</name>
    <dbReference type="NCBI Taxonomy" id="3634"/>
    <lineage>
        <taxon>Eukaryota</taxon>
        <taxon>Viridiplantae</taxon>
        <taxon>Streptophyta</taxon>
        <taxon>Embryophyta</taxon>
        <taxon>Tracheophyta</taxon>
        <taxon>Spermatophyta</taxon>
        <taxon>Magnoliopsida</taxon>
        <taxon>eudicotyledons</taxon>
        <taxon>Gunneridae</taxon>
        <taxon>Pentapetalae</taxon>
        <taxon>rosids</taxon>
        <taxon>malvids</taxon>
        <taxon>Malvales</taxon>
        <taxon>Malvaceae</taxon>
        <taxon>Malvoideae</taxon>
        <taxon>Gossypium</taxon>
    </lineage>
</organism>
<protein>
    <submittedName>
        <fullName evidence="1">Uncharacterized protein</fullName>
    </submittedName>
</protein>
<name>A0A2P5XEF1_GOSBA</name>
<dbReference type="OrthoDB" id="10547595at2759"/>
<accession>A0A2P5XEF1</accession>
<evidence type="ECO:0000313" key="2">
    <source>
        <dbReference type="Proteomes" id="UP000239757"/>
    </source>
</evidence>
<evidence type="ECO:0000313" key="1">
    <source>
        <dbReference type="EMBL" id="PPS01682.1"/>
    </source>
</evidence>